<feature type="DNA-binding region" description="Homeobox" evidence="5">
    <location>
        <begin position="207"/>
        <end position="266"/>
    </location>
</feature>
<proteinExistence type="predicted"/>
<evidence type="ECO:0000256" key="6">
    <source>
        <dbReference type="RuleBase" id="RU000682"/>
    </source>
</evidence>
<dbReference type="PROSITE" id="PS00027">
    <property type="entry name" value="HOMEOBOX_1"/>
    <property type="match status" value="1"/>
</dbReference>
<dbReference type="PANTHER" id="PTHR46123:SF4">
    <property type="entry name" value="MIX-TYPE HOMEOBOX GENE 1-RELATED"/>
    <property type="match status" value="1"/>
</dbReference>
<dbReference type="Proteomes" id="UP000694871">
    <property type="component" value="Unplaced"/>
</dbReference>
<evidence type="ECO:0000256" key="4">
    <source>
        <dbReference type="ARBA" id="ARBA00023242"/>
    </source>
</evidence>
<dbReference type="PROSITE" id="PS50805">
    <property type="entry name" value="KRAB"/>
    <property type="match status" value="1"/>
</dbReference>
<gene>
    <name evidence="11" type="primary">MIXL1</name>
</gene>
<feature type="region of interest" description="Disordered" evidence="7">
    <location>
        <begin position="314"/>
        <end position="336"/>
    </location>
</feature>
<feature type="region of interest" description="Disordered" evidence="7">
    <location>
        <begin position="113"/>
        <end position="141"/>
    </location>
</feature>
<dbReference type="Pfam" id="PF01352">
    <property type="entry name" value="KRAB"/>
    <property type="match status" value="1"/>
</dbReference>
<protein>
    <submittedName>
        <fullName evidence="11">Homeobox protein MIXL1</fullName>
    </submittedName>
</protein>
<organism evidence="10 11">
    <name type="scientific">Gekko japonicus</name>
    <name type="common">Schlegel's Japanese gecko</name>
    <dbReference type="NCBI Taxonomy" id="146911"/>
    <lineage>
        <taxon>Eukaryota</taxon>
        <taxon>Metazoa</taxon>
        <taxon>Chordata</taxon>
        <taxon>Craniata</taxon>
        <taxon>Vertebrata</taxon>
        <taxon>Euteleostomi</taxon>
        <taxon>Lepidosauria</taxon>
        <taxon>Squamata</taxon>
        <taxon>Bifurcata</taxon>
        <taxon>Gekkota</taxon>
        <taxon>Gekkonidae</taxon>
        <taxon>Gekkoninae</taxon>
        <taxon>Gekko</taxon>
    </lineage>
</organism>
<dbReference type="CDD" id="cd00086">
    <property type="entry name" value="homeodomain"/>
    <property type="match status" value="1"/>
</dbReference>
<evidence type="ECO:0000259" key="9">
    <source>
        <dbReference type="PROSITE" id="PS50805"/>
    </source>
</evidence>
<evidence type="ECO:0000256" key="3">
    <source>
        <dbReference type="ARBA" id="ARBA00023155"/>
    </source>
</evidence>
<evidence type="ECO:0000256" key="5">
    <source>
        <dbReference type="PROSITE-ProRule" id="PRU00108"/>
    </source>
</evidence>
<evidence type="ECO:0000256" key="1">
    <source>
        <dbReference type="ARBA" id="ARBA00004123"/>
    </source>
</evidence>
<dbReference type="Gene3D" id="1.10.10.60">
    <property type="entry name" value="Homeodomain-like"/>
    <property type="match status" value="1"/>
</dbReference>
<feature type="compositionally biased region" description="Basic and acidic residues" evidence="7">
    <location>
        <begin position="8"/>
        <end position="24"/>
    </location>
</feature>
<dbReference type="InterPro" id="IPR001356">
    <property type="entry name" value="HD"/>
</dbReference>
<dbReference type="SMART" id="SM00389">
    <property type="entry name" value="HOX"/>
    <property type="match status" value="1"/>
</dbReference>
<name>A0ABM1LES4_GEKJA</name>
<dbReference type="InterPro" id="IPR009057">
    <property type="entry name" value="Homeodomain-like_sf"/>
</dbReference>
<dbReference type="InterPro" id="IPR036051">
    <property type="entry name" value="KRAB_dom_sf"/>
</dbReference>
<dbReference type="GO" id="GO:0003677">
    <property type="term" value="F:DNA binding"/>
    <property type="evidence" value="ECO:0007669"/>
    <property type="project" value="UniProtKB-KW"/>
</dbReference>
<dbReference type="SUPFAM" id="SSF46689">
    <property type="entry name" value="Homeodomain-like"/>
    <property type="match status" value="1"/>
</dbReference>
<evidence type="ECO:0000313" key="10">
    <source>
        <dbReference type="Proteomes" id="UP000694871"/>
    </source>
</evidence>
<dbReference type="InterPro" id="IPR001909">
    <property type="entry name" value="KRAB"/>
</dbReference>
<sequence length="371" mass="40778">MWGPSGKMEVKFSEEERSPSEEGQRAQAQERGQDGLSRGSGPMVFSRRLGRSVEAAAVTPIQRPFSFEEVAVYFTEAEWALLDPGQRALHREVMLENYGSVAFLGPLLEEAGRFRGAPRTPPTAHPSPESHPSVEEKGPGRMQFCLDLPSKPPVSEQTRSQALPCLLRDAHLSDTCPLPRDSRASNRPLLGQAAVLPPPLLVVSSTGRRKRTHFAASQLARLEEVFRENQYPDVSAREKLAHQTGLSEARIQVWFQNRRAKSRRLAIPPKQAGAHGPSHVSSGTASCAAVEPAADRRGPLSMQQQQQWHFPPPLVPASTSVTAQPACHTPLAGRDEGSHRLSYMLSGWGPPKEDSGLIPHRTVQKTTWMND</sequence>
<feature type="domain" description="KRAB" evidence="9">
    <location>
        <begin position="65"/>
        <end position="139"/>
    </location>
</feature>
<dbReference type="RefSeq" id="XP_015284461.1">
    <property type="nucleotide sequence ID" value="XM_015428975.1"/>
</dbReference>
<feature type="domain" description="Homeobox" evidence="8">
    <location>
        <begin position="205"/>
        <end position="265"/>
    </location>
</feature>
<accession>A0ABM1LES4</accession>
<dbReference type="CDD" id="cd07765">
    <property type="entry name" value="KRAB_A-box"/>
    <property type="match status" value="1"/>
</dbReference>
<evidence type="ECO:0000256" key="2">
    <source>
        <dbReference type="ARBA" id="ARBA00023125"/>
    </source>
</evidence>
<dbReference type="PANTHER" id="PTHR46123">
    <property type="entry name" value="MIX-TYPE HOMEOBOX GENE 1-RELATED"/>
    <property type="match status" value="1"/>
</dbReference>
<dbReference type="PROSITE" id="PS50071">
    <property type="entry name" value="HOMEOBOX_2"/>
    <property type="match status" value="1"/>
</dbReference>
<dbReference type="InterPro" id="IPR051306">
    <property type="entry name" value="Homeobox_regulator"/>
</dbReference>
<keyword evidence="3 5" id="KW-0371">Homeobox</keyword>
<dbReference type="Gene3D" id="6.10.140.140">
    <property type="match status" value="1"/>
</dbReference>
<dbReference type="Pfam" id="PF00046">
    <property type="entry name" value="Homeodomain"/>
    <property type="match status" value="1"/>
</dbReference>
<dbReference type="SUPFAM" id="SSF109640">
    <property type="entry name" value="KRAB domain (Kruppel-associated box)"/>
    <property type="match status" value="1"/>
</dbReference>
<dbReference type="SMART" id="SM00349">
    <property type="entry name" value="KRAB"/>
    <property type="match status" value="1"/>
</dbReference>
<evidence type="ECO:0000256" key="7">
    <source>
        <dbReference type="SAM" id="MobiDB-lite"/>
    </source>
</evidence>
<evidence type="ECO:0000259" key="8">
    <source>
        <dbReference type="PROSITE" id="PS50071"/>
    </source>
</evidence>
<dbReference type="InterPro" id="IPR017970">
    <property type="entry name" value="Homeobox_CS"/>
</dbReference>
<reference evidence="11" key="1">
    <citation type="submission" date="2025-08" db="UniProtKB">
        <authorList>
            <consortium name="RefSeq"/>
        </authorList>
    </citation>
    <scope>IDENTIFICATION</scope>
</reference>
<feature type="region of interest" description="Disordered" evidence="7">
    <location>
        <begin position="268"/>
        <end position="289"/>
    </location>
</feature>
<comment type="subcellular location">
    <subcellularLocation>
        <location evidence="1 5 6">Nucleus</location>
    </subcellularLocation>
</comment>
<keyword evidence="4 5" id="KW-0539">Nucleus</keyword>
<keyword evidence="10" id="KW-1185">Reference proteome</keyword>
<keyword evidence="2 5" id="KW-0238">DNA-binding</keyword>
<dbReference type="GeneID" id="107125552"/>
<evidence type="ECO:0000313" key="11">
    <source>
        <dbReference type="RefSeq" id="XP_015284461.1"/>
    </source>
</evidence>
<feature type="region of interest" description="Disordered" evidence="7">
    <location>
        <begin position="1"/>
        <end position="44"/>
    </location>
</feature>